<dbReference type="RefSeq" id="WP_203389179.1">
    <property type="nucleotide sequence ID" value="NZ_CP064781.1"/>
</dbReference>
<keyword evidence="3" id="KW-1185">Reference proteome</keyword>
<protein>
    <submittedName>
        <fullName evidence="2">DUF502 domain-containing protein</fullName>
    </submittedName>
</protein>
<proteinExistence type="predicted"/>
<dbReference type="KEGG" id="ares:IWH25_07255"/>
<accession>A0A974Y5V2</accession>
<evidence type="ECO:0000313" key="2">
    <source>
        <dbReference type="EMBL" id="QRJ65661.1"/>
    </source>
</evidence>
<feature type="transmembrane region" description="Helical" evidence="1">
    <location>
        <begin position="50"/>
        <end position="73"/>
    </location>
</feature>
<reference evidence="2" key="1">
    <citation type="submission" date="2020-11" db="EMBL/GenBank/DDBJ databases">
        <title>Azospira restricta DSM 18626 genome sequence.</title>
        <authorList>
            <person name="Moe W.M."/>
        </authorList>
    </citation>
    <scope>NUCLEOTIDE SEQUENCE</scope>
    <source>
        <strain evidence="2">DSM 18626</strain>
    </source>
</reference>
<keyword evidence="1" id="KW-0812">Transmembrane</keyword>
<dbReference type="InterPro" id="IPR007462">
    <property type="entry name" value="COV1-like"/>
</dbReference>
<keyword evidence="1" id="KW-0472">Membrane</keyword>
<dbReference type="PANTHER" id="PTHR31876">
    <property type="entry name" value="COV-LIKE PROTEIN 1"/>
    <property type="match status" value="1"/>
</dbReference>
<dbReference type="Pfam" id="PF04367">
    <property type="entry name" value="DUF502"/>
    <property type="match status" value="1"/>
</dbReference>
<sequence length="204" mass="22197">MRRYFVTGLLIWVPLAITAWVLSLIVGTMDQSLRLLPAAFHPKNALGVDLPGVGAVLTLLIIFVTGVLAANFIGQHLVVWWERLLARIPVVNSIYKSVKQVSDTLFSPSGNAFRQALLVQYPREGAWTIAFLTGQPGGDVANHLTGDYVSVYVPTTPNPTSGFFLMLPKQDVVELDMSVDEALKYIISMGVVAPPAKPRPVANT</sequence>
<evidence type="ECO:0000256" key="1">
    <source>
        <dbReference type="SAM" id="Phobius"/>
    </source>
</evidence>
<organism evidence="2 3">
    <name type="scientific">Azospira restricta</name>
    <dbReference type="NCBI Taxonomy" id="404405"/>
    <lineage>
        <taxon>Bacteria</taxon>
        <taxon>Pseudomonadati</taxon>
        <taxon>Pseudomonadota</taxon>
        <taxon>Betaproteobacteria</taxon>
        <taxon>Rhodocyclales</taxon>
        <taxon>Rhodocyclaceae</taxon>
        <taxon>Azospira</taxon>
    </lineage>
</organism>
<dbReference type="AlphaFoldDB" id="A0A974Y5V2"/>
<gene>
    <name evidence="2" type="ORF">IWH25_07255</name>
</gene>
<evidence type="ECO:0000313" key="3">
    <source>
        <dbReference type="Proteomes" id="UP000663444"/>
    </source>
</evidence>
<dbReference type="EMBL" id="CP064781">
    <property type="protein sequence ID" value="QRJ65661.1"/>
    <property type="molecule type" value="Genomic_DNA"/>
</dbReference>
<dbReference type="Proteomes" id="UP000663444">
    <property type="component" value="Chromosome"/>
</dbReference>
<keyword evidence="1" id="KW-1133">Transmembrane helix</keyword>
<name>A0A974Y5V2_9RHOO</name>
<feature type="transmembrane region" description="Helical" evidence="1">
    <location>
        <begin position="9"/>
        <end position="30"/>
    </location>
</feature>
<dbReference type="PANTHER" id="PTHR31876:SF26">
    <property type="entry name" value="PROTEIN LIKE COV 2"/>
    <property type="match status" value="1"/>
</dbReference>